<feature type="transmembrane region" description="Helical" evidence="1">
    <location>
        <begin position="77"/>
        <end position="95"/>
    </location>
</feature>
<proteinExistence type="predicted"/>
<keyword evidence="1" id="KW-1133">Transmembrane helix</keyword>
<sequence>MKYPVIVTAARLLLGAIFAFAGFNGFLLLLGVEPIGPTSLDVPFMQVLVSTLYVFIPLKAAELTAGILLLVNRFVPLALLMLVPISINILLFHVFDDQSLLLNGIVVLVLLAVLLYHYRASYQQLLVYRV</sequence>
<accession>A0A6B3LW00</accession>
<keyword evidence="1" id="KW-0812">Transmembrane</keyword>
<name>A0A6B3LW00_9BACT</name>
<gene>
    <name evidence="2" type="ORF">GXP69_10160</name>
</gene>
<dbReference type="Proteomes" id="UP000474777">
    <property type="component" value="Unassembled WGS sequence"/>
</dbReference>
<dbReference type="AlphaFoldDB" id="A0A6B3LW00"/>
<dbReference type="RefSeq" id="WP_163914959.1">
    <property type="nucleotide sequence ID" value="NZ_JAAGWD010000004.1"/>
</dbReference>
<feature type="transmembrane region" description="Helical" evidence="1">
    <location>
        <begin position="101"/>
        <end position="118"/>
    </location>
</feature>
<keyword evidence="3" id="KW-1185">Reference proteome</keyword>
<feature type="transmembrane region" description="Helical" evidence="1">
    <location>
        <begin position="12"/>
        <end position="32"/>
    </location>
</feature>
<dbReference type="EMBL" id="JAAGWD010000004">
    <property type="protein sequence ID" value="NEM98058.1"/>
    <property type="molecule type" value="Genomic_DNA"/>
</dbReference>
<organism evidence="2 3">
    <name type="scientific">Pontibacter burrus</name>
    <dbReference type="NCBI Taxonomy" id="2704466"/>
    <lineage>
        <taxon>Bacteria</taxon>
        <taxon>Pseudomonadati</taxon>
        <taxon>Bacteroidota</taxon>
        <taxon>Cytophagia</taxon>
        <taxon>Cytophagales</taxon>
        <taxon>Hymenobacteraceae</taxon>
        <taxon>Pontibacter</taxon>
    </lineage>
</organism>
<comment type="caution">
    <text evidence="2">The sequence shown here is derived from an EMBL/GenBank/DDBJ whole genome shotgun (WGS) entry which is preliminary data.</text>
</comment>
<feature type="transmembrane region" description="Helical" evidence="1">
    <location>
        <begin position="44"/>
        <end position="70"/>
    </location>
</feature>
<evidence type="ECO:0000313" key="2">
    <source>
        <dbReference type="EMBL" id="NEM98058.1"/>
    </source>
</evidence>
<evidence type="ECO:0000313" key="3">
    <source>
        <dbReference type="Proteomes" id="UP000474777"/>
    </source>
</evidence>
<evidence type="ECO:0008006" key="4">
    <source>
        <dbReference type="Google" id="ProtNLM"/>
    </source>
</evidence>
<reference evidence="2 3" key="1">
    <citation type="submission" date="2020-02" db="EMBL/GenBank/DDBJ databases">
        <authorList>
            <person name="Kim M.K."/>
        </authorList>
    </citation>
    <scope>NUCLEOTIDE SEQUENCE [LARGE SCALE GENOMIC DNA]</scope>
    <source>
        <strain evidence="2 3">BT327</strain>
    </source>
</reference>
<evidence type="ECO:0000256" key="1">
    <source>
        <dbReference type="SAM" id="Phobius"/>
    </source>
</evidence>
<protein>
    <recommendedName>
        <fullName evidence="4">DoxX family protein</fullName>
    </recommendedName>
</protein>
<keyword evidence="1" id="KW-0472">Membrane</keyword>